<gene>
    <name evidence="1" type="ORF">AB205_0113730</name>
</gene>
<dbReference type="PANTHER" id="PTHR12106">
    <property type="entry name" value="SORTILIN RELATED"/>
    <property type="match status" value="1"/>
</dbReference>
<feature type="non-terminal residue" evidence="1">
    <location>
        <position position="223"/>
    </location>
</feature>
<sequence length="223" mass="25442">MWIIIHHGVRLLMLEPLFSYQKCLTLRSSTSYAKPVEVSPHESLFDSYAVQYMSPPSLLFSFKSSNENRSFPASLSAKDITVLQGIDIKRLLMPFNDCVSEYFQSQLLSFSPNLDYHNPDIPEWRQDISRLIKRALIQVTHIPEEHILVAMFPGLPTSAELFILPPKNVSERWKGSKLDLEQIVESLLSALNQNLVMFELKPGVQIFVYVTQLTLGKCLADIT</sequence>
<accession>A0A2G9RG46</accession>
<evidence type="ECO:0000313" key="2">
    <source>
        <dbReference type="Proteomes" id="UP000228934"/>
    </source>
</evidence>
<proteinExistence type="predicted"/>
<dbReference type="GO" id="GO:0016020">
    <property type="term" value="C:membrane"/>
    <property type="evidence" value="ECO:0007669"/>
    <property type="project" value="TreeGrafter"/>
</dbReference>
<dbReference type="AlphaFoldDB" id="A0A2G9RG46"/>
<dbReference type="PANTHER" id="PTHR12106:SF10">
    <property type="entry name" value="VPS10 DOMAIN-CONTAINING RECEPTOR SORCS3"/>
    <property type="match status" value="1"/>
</dbReference>
<evidence type="ECO:0000313" key="1">
    <source>
        <dbReference type="EMBL" id="PIO26876.1"/>
    </source>
</evidence>
<protein>
    <submittedName>
        <fullName evidence="1">Uncharacterized protein</fullName>
    </submittedName>
</protein>
<dbReference type="InterPro" id="IPR050310">
    <property type="entry name" value="VPS10-sortilin"/>
</dbReference>
<reference evidence="2" key="1">
    <citation type="journal article" date="2017" name="Nat. Commun.">
        <title>The North American bullfrog draft genome provides insight into hormonal regulation of long noncoding RNA.</title>
        <authorList>
            <person name="Hammond S.A."/>
            <person name="Warren R.L."/>
            <person name="Vandervalk B.P."/>
            <person name="Kucuk E."/>
            <person name="Khan H."/>
            <person name="Gibb E.A."/>
            <person name="Pandoh P."/>
            <person name="Kirk H."/>
            <person name="Zhao Y."/>
            <person name="Jones M."/>
            <person name="Mungall A.J."/>
            <person name="Coope R."/>
            <person name="Pleasance S."/>
            <person name="Moore R.A."/>
            <person name="Holt R.A."/>
            <person name="Round J.M."/>
            <person name="Ohora S."/>
            <person name="Walle B.V."/>
            <person name="Veldhoen N."/>
            <person name="Helbing C.C."/>
            <person name="Birol I."/>
        </authorList>
    </citation>
    <scope>NUCLEOTIDE SEQUENCE [LARGE SCALE GENOMIC DNA]</scope>
</reference>
<organism evidence="1 2">
    <name type="scientific">Aquarana catesbeiana</name>
    <name type="common">American bullfrog</name>
    <name type="synonym">Rana catesbeiana</name>
    <dbReference type="NCBI Taxonomy" id="8400"/>
    <lineage>
        <taxon>Eukaryota</taxon>
        <taxon>Metazoa</taxon>
        <taxon>Chordata</taxon>
        <taxon>Craniata</taxon>
        <taxon>Vertebrata</taxon>
        <taxon>Euteleostomi</taxon>
        <taxon>Amphibia</taxon>
        <taxon>Batrachia</taxon>
        <taxon>Anura</taxon>
        <taxon>Neobatrachia</taxon>
        <taxon>Ranoidea</taxon>
        <taxon>Ranidae</taxon>
        <taxon>Aquarana</taxon>
    </lineage>
</organism>
<keyword evidence="2" id="KW-1185">Reference proteome</keyword>
<name>A0A2G9RG46_AQUCT</name>
<dbReference type="OrthoDB" id="443634at2759"/>
<dbReference type="Proteomes" id="UP000228934">
    <property type="component" value="Unassembled WGS sequence"/>
</dbReference>
<dbReference type="EMBL" id="KV937951">
    <property type="protein sequence ID" value="PIO26876.1"/>
    <property type="molecule type" value="Genomic_DNA"/>
</dbReference>